<dbReference type="PROSITE" id="PS51257">
    <property type="entry name" value="PROKAR_LIPOPROTEIN"/>
    <property type="match status" value="1"/>
</dbReference>
<proteinExistence type="predicted"/>
<dbReference type="AlphaFoldDB" id="A0A1C3CXZ8"/>
<protein>
    <submittedName>
        <fullName evidence="1">DUF3887 domain-containing protein</fullName>
    </submittedName>
</protein>
<sequence>MNNFKYAVFASILALGGCEKMGQKAMNAIPDPSPQQEQVAQAAYDDLRAQKFTQLMTRLEPELQARFTGNEKEMHKFARGLPKENYKTKKIVAKNIVKATKQPSKYTVTYEYAYDKNLVQYDVSFDKAGGSNQIRDLSVAVFGESIK</sequence>
<comment type="caution">
    <text evidence="1">The sequence shown here is derived from an EMBL/GenBank/DDBJ whole genome shotgun (WGS) entry which is preliminary data.</text>
</comment>
<evidence type="ECO:0000313" key="1">
    <source>
        <dbReference type="EMBL" id="ODA13568.1"/>
    </source>
</evidence>
<evidence type="ECO:0000313" key="2">
    <source>
        <dbReference type="Proteomes" id="UP000186553"/>
    </source>
</evidence>
<dbReference type="EMBL" id="MBDL01000008">
    <property type="protein sequence ID" value="ODA13568.1"/>
    <property type="molecule type" value="Genomic_DNA"/>
</dbReference>
<organism evidence="1 2">
    <name type="scientific">Acinetobacter celticus</name>
    <dbReference type="NCBI Taxonomy" id="1891224"/>
    <lineage>
        <taxon>Bacteria</taxon>
        <taxon>Pseudomonadati</taxon>
        <taxon>Pseudomonadota</taxon>
        <taxon>Gammaproteobacteria</taxon>
        <taxon>Moraxellales</taxon>
        <taxon>Moraxellaceae</taxon>
        <taxon>Acinetobacter</taxon>
    </lineage>
</organism>
<dbReference type="Proteomes" id="UP000186553">
    <property type="component" value="Unassembled WGS sequence"/>
</dbReference>
<accession>A0A1C3CXZ8</accession>
<keyword evidence="2" id="KW-1185">Reference proteome</keyword>
<reference evidence="1 2" key="1">
    <citation type="submission" date="2016-07" db="EMBL/GenBank/DDBJ databases">
        <title>Acinetobacter sp. ANC 4603.</title>
        <authorList>
            <person name="Radolfova-Krizova L."/>
            <person name="Nemec A."/>
        </authorList>
    </citation>
    <scope>NUCLEOTIDE SEQUENCE [LARGE SCALE GENOMIC DNA]</scope>
    <source>
        <strain evidence="1 2">ANC 4603</strain>
    </source>
</reference>
<gene>
    <name evidence="1" type="ORF">BBP83_04050</name>
</gene>
<name>A0A1C3CXZ8_9GAMM</name>
<dbReference type="Gene3D" id="3.10.450.590">
    <property type="match status" value="1"/>
</dbReference>
<dbReference type="RefSeq" id="WP_068886329.1">
    <property type="nucleotide sequence ID" value="NZ_CBCRUU010000001.1"/>
</dbReference>